<sequence>MGGELELCQKEMNTAIQPVFARLEHYRNAMFEIRKLLKEYFFDAWRTQKLTEVAKNEELVFSFNLVQEAMEKCLVEEETLVKTAQIISDNTKNPSLAAALDAHVLNCGLPIELRETDGVYLFKSAKPYTPSAQAFMCQFAYALSAYRVCLGICETYYALYRHEGIQTEYVSNYMQSATLLQQQIEGSVNLISLHQQARAIEKEIIGALRSEKVREGLDQFQMDIDSLTSKLVELLESGIVHLQNCYQEFPNNPILWMLHDRSWHTLLKTLSGLLYADHYTYSTLYGSLTIKKEFIALITAEIDHFGAVTSAKTPLLKVELLRKAAKLITEIKIDILAKLAEQGIELVKAPQIGMFSKDPSPDLYALLLASWKKSLPIKDQDDEEKTVELPLGISS</sequence>
<reference evidence="2 4" key="2">
    <citation type="submission" date="2018-12" db="EMBL/GenBank/DDBJ databases">
        <authorList>
            <consortium name="Pathogen Informatics"/>
        </authorList>
    </citation>
    <scope>NUCLEOTIDE SEQUENCE [LARGE SCALE GENOMIC DNA]</scope>
    <source>
        <strain evidence="2 4">NCTC11976</strain>
    </source>
</reference>
<reference evidence="1 3" key="1">
    <citation type="submission" date="2015-11" db="EMBL/GenBank/DDBJ databases">
        <title>Genomic analysis of 38 Legionella species identifies large and diverse effector repertoires.</title>
        <authorList>
            <person name="Burstein D."/>
            <person name="Amaro F."/>
            <person name="Zusman T."/>
            <person name="Lifshitz Z."/>
            <person name="Cohen O."/>
            <person name="Gilbert J.A."/>
            <person name="Pupko T."/>
            <person name="Shuman H.A."/>
            <person name="Segal G."/>
        </authorList>
    </citation>
    <scope>NUCLEOTIDE SEQUENCE [LARGE SCALE GENOMIC DNA]</scope>
    <source>
        <strain evidence="1 3">ORW</strain>
    </source>
</reference>
<gene>
    <name evidence="1" type="ORF">Lche_2701</name>
    <name evidence="2" type="ORF">NCTC11976_00900</name>
</gene>
<dbReference type="Proteomes" id="UP000054921">
    <property type="component" value="Unassembled WGS sequence"/>
</dbReference>
<dbReference type="OrthoDB" id="5652426at2"/>
<dbReference type="STRING" id="28084.Lche_2701"/>
<dbReference type="EMBL" id="LR134173">
    <property type="protein sequence ID" value="VEB34554.1"/>
    <property type="molecule type" value="Genomic_DNA"/>
</dbReference>
<dbReference type="Proteomes" id="UP000277577">
    <property type="component" value="Chromosome"/>
</dbReference>
<dbReference type="RefSeq" id="WP_028382529.1">
    <property type="nucleotide sequence ID" value="NZ_CAAAIT010000005.1"/>
</dbReference>
<dbReference type="EMBL" id="LNXW01000013">
    <property type="protein sequence ID" value="KTC80681.1"/>
    <property type="molecule type" value="Genomic_DNA"/>
</dbReference>
<evidence type="ECO:0000313" key="3">
    <source>
        <dbReference type="Proteomes" id="UP000054921"/>
    </source>
</evidence>
<accession>A0A0W0SC29</accession>
<organism evidence="1 3">
    <name type="scientific">Legionella cherrii</name>
    <dbReference type="NCBI Taxonomy" id="28084"/>
    <lineage>
        <taxon>Bacteria</taxon>
        <taxon>Pseudomonadati</taxon>
        <taxon>Pseudomonadota</taxon>
        <taxon>Gammaproteobacteria</taxon>
        <taxon>Legionellales</taxon>
        <taxon>Legionellaceae</taxon>
        <taxon>Legionella</taxon>
    </lineage>
</organism>
<evidence type="ECO:0000313" key="2">
    <source>
        <dbReference type="EMBL" id="VEB34554.1"/>
    </source>
</evidence>
<keyword evidence="4" id="KW-1185">Reference proteome</keyword>
<evidence type="ECO:0000313" key="1">
    <source>
        <dbReference type="EMBL" id="KTC80681.1"/>
    </source>
</evidence>
<dbReference type="AlphaFoldDB" id="A0A0W0SC29"/>
<protein>
    <submittedName>
        <fullName evidence="1">Coiled-coil protein</fullName>
    </submittedName>
</protein>
<name>A0A0W0SC29_9GAMM</name>
<evidence type="ECO:0000313" key="4">
    <source>
        <dbReference type="Proteomes" id="UP000277577"/>
    </source>
</evidence>
<proteinExistence type="predicted"/>
<dbReference type="PATRIC" id="fig|28084.5.peg.2925"/>